<feature type="region of interest" description="Disordered" evidence="1">
    <location>
        <begin position="181"/>
        <end position="218"/>
    </location>
</feature>
<dbReference type="EMBL" id="MU853650">
    <property type="protein sequence ID" value="KAK4139772.1"/>
    <property type="molecule type" value="Genomic_DNA"/>
</dbReference>
<accession>A0AAN6UV28</accession>
<reference evidence="2" key="2">
    <citation type="submission" date="2023-05" db="EMBL/GenBank/DDBJ databases">
        <authorList>
            <consortium name="Lawrence Berkeley National Laboratory"/>
            <person name="Steindorff A."/>
            <person name="Hensen N."/>
            <person name="Bonometti L."/>
            <person name="Westerberg I."/>
            <person name="Brannstrom I.O."/>
            <person name="Guillou S."/>
            <person name="Cros-Aarteil S."/>
            <person name="Calhoun S."/>
            <person name="Haridas S."/>
            <person name="Kuo A."/>
            <person name="Mondo S."/>
            <person name="Pangilinan J."/>
            <person name="Riley R."/>
            <person name="Labutti K."/>
            <person name="Andreopoulos B."/>
            <person name="Lipzen A."/>
            <person name="Chen C."/>
            <person name="Yanf M."/>
            <person name="Daum C."/>
            <person name="Ng V."/>
            <person name="Clum A."/>
            <person name="Ohm R."/>
            <person name="Martin F."/>
            <person name="Silar P."/>
            <person name="Natvig D."/>
            <person name="Lalanne C."/>
            <person name="Gautier V."/>
            <person name="Ament-Velasquez S.L."/>
            <person name="Kruys A."/>
            <person name="Hutchinson M.I."/>
            <person name="Powell A.J."/>
            <person name="Barry K."/>
            <person name="Miller A.N."/>
            <person name="Grigoriev I.V."/>
            <person name="Debuchy R."/>
            <person name="Gladieux P."/>
            <person name="Thoren M.H."/>
            <person name="Johannesson H."/>
        </authorList>
    </citation>
    <scope>NUCLEOTIDE SEQUENCE</scope>
    <source>
        <strain evidence="2">CBS 141.50</strain>
    </source>
</reference>
<sequence length="218" mass="24553">MDHMDIPIEPIRPPHVEVDPTLRTITRGVPDRAAIDAPIPKVRATPATQNPLNNFDRSAVTHVVIQVTITRQTQIFKYIGYQYDWYVPSVFWYFLGKIAGKALFDNQVELTGLNFVAIGRREFIAYTTSTWKAAADAQKAAGLTGRERFPPLNVIEVNFKKPQPGQPLEVTWAPARPITTAKIREWNEDDGRRPNHDTPQKSDADKATGYVTYPAQPS</sequence>
<organism evidence="2 3">
    <name type="scientific">Dichotomopilus funicola</name>
    <dbReference type="NCBI Taxonomy" id="1934379"/>
    <lineage>
        <taxon>Eukaryota</taxon>
        <taxon>Fungi</taxon>
        <taxon>Dikarya</taxon>
        <taxon>Ascomycota</taxon>
        <taxon>Pezizomycotina</taxon>
        <taxon>Sordariomycetes</taxon>
        <taxon>Sordariomycetidae</taxon>
        <taxon>Sordariales</taxon>
        <taxon>Chaetomiaceae</taxon>
        <taxon>Dichotomopilus</taxon>
    </lineage>
</organism>
<dbReference type="GeneID" id="87815145"/>
<dbReference type="AlphaFoldDB" id="A0AAN6UV28"/>
<proteinExistence type="predicted"/>
<gene>
    <name evidence="2" type="ORF">C8A04DRAFT_15565</name>
</gene>
<protein>
    <submittedName>
        <fullName evidence="2">Uncharacterized protein</fullName>
    </submittedName>
</protein>
<name>A0AAN6UV28_9PEZI</name>
<evidence type="ECO:0000313" key="3">
    <source>
        <dbReference type="Proteomes" id="UP001302676"/>
    </source>
</evidence>
<comment type="caution">
    <text evidence="2">The sequence shown here is derived from an EMBL/GenBank/DDBJ whole genome shotgun (WGS) entry which is preliminary data.</text>
</comment>
<feature type="compositionally biased region" description="Basic and acidic residues" evidence="1">
    <location>
        <begin position="182"/>
        <end position="206"/>
    </location>
</feature>
<evidence type="ECO:0000256" key="1">
    <source>
        <dbReference type="SAM" id="MobiDB-lite"/>
    </source>
</evidence>
<evidence type="ECO:0000313" key="2">
    <source>
        <dbReference type="EMBL" id="KAK4139772.1"/>
    </source>
</evidence>
<dbReference type="RefSeq" id="XP_062633143.1">
    <property type="nucleotide sequence ID" value="XM_062778532.1"/>
</dbReference>
<keyword evidence="3" id="KW-1185">Reference proteome</keyword>
<reference evidence="2" key="1">
    <citation type="journal article" date="2023" name="Mol. Phylogenet. Evol.">
        <title>Genome-scale phylogeny and comparative genomics of the fungal order Sordariales.</title>
        <authorList>
            <person name="Hensen N."/>
            <person name="Bonometti L."/>
            <person name="Westerberg I."/>
            <person name="Brannstrom I.O."/>
            <person name="Guillou S."/>
            <person name="Cros-Aarteil S."/>
            <person name="Calhoun S."/>
            <person name="Haridas S."/>
            <person name="Kuo A."/>
            <person name="Mondo S."/>
            <person name="Pangilinan J."/>
            <person name="Riley R."/>
            <person name="LaButti K."/>
            <person name="Andreopoulos B."/>
            <person name="Lipzen A."/>
            <person name="Chen C."/>
            <person name="Yan M."/>
            <person name="Daum C."/>
            <person name="Ng V."/>
            <person name="Clum A."/>
            <person name="Steindorff A."/>
            <person name="Ohm R.A."/>
            <person name="Martin F."/>
            <person name="Silar P."/>
            <person name="Natvig D.O."/>
            <person name="Lalanne C."/>
            <person name="Gautier V."/>
            <person name="Ament-Velasquez S.L."/>
            <person name="Kruys A."/>
            <person name="Hutchinson M.I."/>
            <person name="Powell A.J."/>
            <person name="Barry K."/>
            <person name="Miller A.N."/>
            <person name="Grigoriev I.V."/>
            <person name="Debuchy R."/>
            <person name="Gladieux P."/>
            <person name="Hiltunen Thoren M."/>
            <person name="Johannesson H."/>
        </authorList>
    </citation>
    <scope>NUCLEOTIDE SEQUENCE</scope>
    <source>
        <strain evidence="2">CBS 141.50</strain>
    </source>
</reference>
<dbReference type="Proteomes" id="UP001302676">
    <property type="component" value="Unassembled WGS sequence"/>
</dbReference>